<dbReference type="KEGG" id="goq:ACH46_02325"/>
<dbReference type="PATRIC" id="fig|1136941.3.peg.465"/>
<protein>
    <submittedName>
        <fullName evidence="3">GCN5 family acetyltransferase</fullName>
    </submittedName>
</protein>
<dbReference type="STRING" id="1136941.ACH46_02325"/>
<reference evidence="3 4" key="2">
    <citation type="journal article" date="2017" name="Int. J. Syst. Evol. Microbiol.">
        <title>Gordonia phthalatica sp. nov., a di-n-butyl phthalate-degrading bacterium isolated from activated sludge.</title>
        <authorList>
            <person name="Jin D."/>
            <person name="Kong X."/>
            <person name="Jia M."/>
            <person name="Yu X."/>
            <person name="Wang X."/>
            <person name="Zhuang X."/>
            <person name="Deng Y."/>
            <person name="Bai Z."/>
        </authorList>
    </citation>
    <scope>NUCLEOTIDE SEQUENCE [LARGE SCALE GENOMIC DNA]</scope>
    <source>
        <strain evidence="3 4">QH-11</strain>
    </source>
</reference>
<dbReference type="GO" id="GO:0016740">
    <property type="term" value="F:transferase activity"/>
    <property type="evidence" value="ECO:0007669"/>
    <property type="project" value="UniProtKB-KW"/>
</dbReference>
<proteinExistence type="predicted"/>
<name>A0A0N9MZI2_9ACTN</name>
<evidence type="ECO:0000313" key="3">
    <source>
        <dbReference type="EMBL" id="ALG83555.1"/>
    </source>
</evidence>
<dbReference type="RefSeq" id="WP_062391509.1">
    <property type="nucleotide sequence ID" value="NZ_CP011853.1"/>
</dbReference>
<evidence type="ECO:0000256" key="1">
    <source>
        <dbReference type="SAM" id="MobiDB-lite"/>
    </source>
</evidence>
<evidence type="ECO:0000313" key="4">
    <source>
        <dbReference type="Proteomes" id="UP000063789"/>
    </source>
</evidence>
<dbReference type="Proteomes" id="UP000063789">
    <property type="component" value="Chromosome"/>
</dbReference>
<sequence>MADGSTSSQPKVGDRVVIRYRLGDGAPADWRRTPAAPGADGSDGPTHSDITGILREHTDDAYVIERDGQSHRLAIAAISSVRLLSRRVVRNSEIREVERTLMLAAAAAERDDVDGWLVNAPADGPHNLRSAAAAPIEFGSTSAALPGVVAWFIARGLTPRVMLAERLMRVSSLGVGVGRDEPYEVLIGPEPTGDTPDGDWSLISEGVAAATVAADDDVARTAWRALGFELHHACRLLTL</sequence>
<dbReference type="OrthoDB" id="9775595at2"/>
<accession>A0A0N9MZI2</accession>
<organism evidence="3 4">
    <name type="scientific">Gordonia phthalatica</name>
    <dbReference type="NCBI Taxonomy" id="1136941"/>
    <lineage>
        <taxon>Bacteria</taxon>
        <taxon>Bacillati</taxon>
        <taxon>Actinomycetota</taxon>
        <taxon>Actinomycetes</taxon>
        <taxon>Mycobacteriales</taxon>
        <taxon>Gordoniaceae</taxon>
        <taxon>Gordonia</taxon>
    </lineage>
</organism>
<dbReference type="EMBL" id="CP011853">
    <property type="protein sequence ID" value="ALG83555.1"/>
    <property type="molecule type" value="Genomic_DNA"/>
</dbReference>
<feature type="domain" description="Histone acetyltransferase Rv0428c-like C-terminal" evidence="2">
    <location>
        <begin position="92"/>
        <end position="171"/>
    </location>
</feature>
<dbReference type="InterPro" id="IPR056935">
    <property type="entry name" value="Rv0428c-like_C"/>
</dbReference>
<feature type="region of interest" description="Disordered" evidence="1">
    <location>
        <begin position="28"/>
        <end position="51"/>
    </location>
</feature>
<evidence type="ECO:0000259" key="2">
    <source>
        <dbReference type="Pfam" id="PF24553"/>
    </source>
</evidence>
<gene>
    <name evidence="3" type="ORF">ACH46_02325</name>
</gene>
<dbReference type="AlphaFoldDB" id="A0A0N9MZI2"/>
<dbReference type="Pfam" id="PF24553">
    <property type="entry name" value="Rv0428c_C"/>
    <property type="match status" value="1"/>
</dbReference>
<keyword evidence="4" id="KW-1185">Reference proteome</keyword>
<reference evidence="4" key="1">
    <citation type="submission" date="2015-06" db="EMBL/GenBank/DDBJ databases">
        <title>Complete genome sequence and metabolic analysis of phthalate degradation pathway in Gordonia sp. QH-11.</title>
        <authorList>
            <person name="Jin D."/>
            <person name="Kong X."/>
            <person name="Bai Z."/>
        </authorList>
    </citation>
    <scope>NUCLEOTIDE SEQUENCE [LARGE SCALE GENOMIC DNA]</scope>
    <source>
        <strain evidence="4">QH-11</strain>
    </source>
</reference>
<keyword evidence="3" id="KW-0808">Transferase</keyword>